<evidence type="ECO:0000313" key="2">
    <source>
        <dbReference type="Proteomes" id="UP000177746"/>
    </source>
</evidence>
<dbReference type="AlphaFoldDB" id="A0A1G2T3N4"/>
<dbReference type="PANTHER" id="PTHR39189">
    <property type="entry name" value="UPF0173 METAL-DEPENDENT HYDROLASE YTKL"/>
    <property type="match status" value="1"/>
</dbReference>
<proteinExistence type="predicted"/>
<evidence type="ECO:0000313" key="1">
    <source>
        <dbReference type="EMBL" id="OHA91863.1"/>
    </source>
</evidence>
<gene>
    <name evidence="1" type="ORF">A2665_01830</name>
</gene>
<dbReference type="EMBL" id="MHVI01000009">
    <property type="protein sequence ID" value="OHA91863.1"/>
    <property type="molecule type" value="Genomic_DNA"/>
</dbReference>
<dbReference type="InterPro" id="IPR036866">
    <property type="entry name" value="RibonucZ/Hydroxyglut_hydro"/>
</dbReference>
<dbReference type="Gene3D" id="3.60.15.10">
    <property type="entry name" value="Ribonuclease Z/Hydroxyacylglutathione hydrolase-like"/>
    <property type="match status" value="1"/>
</dbReference>
<dbReference type="Pfam" id="PF13483">
    <property type="entry name" value="Lactamase_B_3"/>
    <property type="match status" value="1"/>
</dbReference>
<organism evidence="1 2">
    <name type="scientific">Candidatus Zambryskibacteria bacterium RIFCSPHIGHO2_01_FULL_46_30</name>
    <dbReference type="NCBI Taxonomy" id="1802739"/>
    <lineage>
        <taxon>Bacteria</taxon>
        <taxon>Candidatus Zambryskiibacteriota</taxon>
    </lineage>
</organism>
<dbReference type="PANTHER" id="PTHR39189:SF1">
    <property type="entry name" value="UPF0173 METAL-DEPENDENT HYDROLASE YTKL"/>
    <property type="match status" value="1"/>
</dbReference>
<reference evidence="1 2" key="1">
    <citation type="journal article" date="2016" name="Nat. Commun.">
        <title>Thousands of microbial genomes shed light on interconnected biogeochemical processes in an aquifer system.</title>
        <authorList>
            <person name="Anantharaman K."/>
            <person name="Brown C.T."/>
            <person name="Hug L.A."/>
            <person name="Sharon I."/>
            <person name="Castelle C.J."/>
            <person name="Probst A.J."/>
            <person name="Thomas B.C."/>
            <person name="Singh A."/>
            <person name="Wilkins M.J."/>
            <person name="Karaoz U."/>
            <person name="Brodie E.L."/>
            <person name="Williams K.H."/>
            <person name="Hubbard S.S."/>
            <person name="Banfield J.F."/>
        </authorList>
    </citation>
    <scope>NUCLEOTIDE SEQUENCE [LARGE SCALE GENOMIC DNA]</scope>
</reference>
<dbReference type="Proteomes" id="UP000177746">
    <property type="component" value="Unassembled WGS sequence"/>
</dbReference>
<comment type="caution">
    <text evidence="1">The sequence shown here is derived from an EMBL/GenBank/DDBJ whole genome shotgun (WGS) entry which is preliminary data.</text>
</comment>
<name>A0A1G2T3N4_9BACT</name>
<protein>
    <recommendedName>
        <fullName evidence="3">Lactamase</fullName>
    </recommendedName>
</protein>
<sequence>MVISYHGAECFKISQGDITLALNPISKDSKLKPTRFGADITLITTNHPDFNGRDQTSRGDKSSFVIDGPGEYEIKDIFIKGFLSEGPGKKINTIYLISFEGMNLCFLGALANPTLPDETLEAIEDVDILFVPIGEGDPAKDGASTLDPVSAYKLAVSLEPSVIIPMYYQKTALEQFIKEGGEAKVDSLDRFVVKKKDLEDKESEIVVLKEE</sequence>
<evidence type="ECO:0008006" key="3">
    <source>
        <dbReference type="Google" id="ProtNLM"/>
    </source>
</evidence>
<accession>A0A1G2T3N4</accession>